<organism evidence="1 2">
    <name type="scientific">Streptomyces albiflavescens</name>
    <dbReference type="NCBI Taxonomy" id="1623582"/>
    <lineage>
        <taxon>Bacteria</taxon>
        <taxon>Bacillati</taxon>
        <taxon>Actinomycetota</taxon>
        <taxon>Actinomycetes</taxon>
        <taxon>Kitasatosporales</taxon>
        <taxon>Streptomycetaceae</taxon>
        <taxon>Streptomyces</taxon>
    </lineage>
</organism>
<dbReference type="Pfam" id="PF14124">
    <property type="entry name" value="DUF4291"/>
    <property type="match status" value="1"/>
</dbReference>
<dbReference type="AlphaFoldDB" id="A0A917Y9Q0"/>
<evidence type="ECO:0000313" key="1">
    <source>
        <dbReference type="EMBL" id="GGN81777.1"/>
    </source>
</evidence>
<dbReference type="InterPro" id="IPR025633">
    <property type="entry name" value="DUF4291"/>
</dbReference>
<evidence type="ECO:0008006" key="3">
    <source>
        <dbReference type="Google" id="ProtNLM"/>
    </source>
</evidence>
<dbReference type="PANTHER" id="PTHR38567">
    <property type="entry name" value="DUF4291 DOMAIN-CONTAINING PROTEIN"/>
    <property type="match status" value="1"/>
</dbReference>
<dbReference type="PANTHER" id="PTHR38567:SF1">
    <property type="entry name" value="DUF4291 DOMAIN-CONTAINING PROTEIN"/>
    <property type="match status" value="1"/>
</dbReference>
<sequence length="56" mass="6531">MYVMEEPQRGIRAVYAASTITVYQAYSPDIGIPAGREGRFPTLWKRDRMTWVIKPR</sequence>
<dbReference type="Proteomes" id="UP000600365">
    <property type="component" value="Unassembled WGS sequence"/>
</dbReference>
<name>A0A917Y9Q0_9ACTN</name>
<keyword evidence="2" id="KW-1185">Reference proteome</keyword>
<proteinExistence type="predicted"/>
<gene>
    <name evidence="1" type="ORF">GCM10011579_068730</name>
</gene>
<dbReference type="EMBL" id="BMMM01000015">
    <property type="protein sequence ID" value="GGN81777.1"/>
    <property type="molecule type" value="Genomic_DNA"/>
</dbReference>
<reference evidence="1 2" key="1">
    <citation type="journal article" date="2014" name="Int. J. Syst. Evol. Microbiol.">
        <title>Complete genome sequence of Corynebacterium casei LMG S-19264T (=DSM 44701T), isolated from a smear-ripened cheese.</title>
        <authorList>
            <consortium name="US DOE Joint Genome Institute (JGI-PGF)"/>
            <person name="Walter F."/>
            <person name="Albersmeier A."/>
            <person name="Kalinowski J."/>
            <person name="Ruckert C."/>
        </authorList>
    </citation>
    <scope>NUCLEOTIDE SEQUENCE [LARGE SCALE GENOMIC DNA]</scope>
    <source>
        <strain evidence="1 2">CGMCC 4.7111</strain>
    </source>
</reference>
<accession>A0A917Y9Q0</accession>
<evidence type="ECO:0000313" key="2">
    <source>
        <dbReference type="Proteomes" id="UP000600365"/>
    </source>
</evidence>
<protein>
    <recommendedName>
        <fullName evidence="3">DUF4291 domain-containing protein</fullName>
    </recommendedName>
</protein>
<comment type="caution">
    <text evidence="1">The sequence shown here is derived from an EMBL/GenBank/DDBJ whole genome shotgun (WGS) entry which is preliminary data.</text>
</comment>